<protein>
    <recommendedName>
        <fullName evidence="4">beta-glucosidase</fullName>
        <ecNumber evidence="4">3.2.1.21</ecNumber>
    </recommendedName>
</protein>
<dbReference type="Gene3D" id="3.20.20.300">
    <property type="entry name" value="Glycoside hydrolase, family 3, N-terminal domain"/>
    <property type="match status" value="1"/>
</dbReference>
<dbReference type="InterPro" id="IPR001764">
    <property type="entry name" value="Glyco_hydro_3_N"/>
</dbReference>
<dbReference type="GO" id="GO:0009251">
    <property type="term" value="P:glucan catabolic process"/>
    <property type="evidence" value="ECO:0007669"/>
    <property type="project" value="TreeGrafter"/>
</dbReference>
<dbReference type="SMART" id="SM00758">
    <property type="entry name" value="PA14"/>
    <property type="match status" value="1"/>
</dbReference>
<dbReference type="PROSITE" id="PS51820">
    <property type="entry name" value="PA14"/>
    <property type="match status" value="1"/>
</dbReference>
<keyword evidence="13" id="KW-1185">Reference proteome</keyword>
<dbReference type="InterPro" id="IPR013783">
    <property type="entry name" value="Ig-like_fold"/>
</dbReference>
<evidence type="ECO:0000256" key="9">
    <source>
        <dbReference type="ARBA" id="ARBA00023326"/>
    </source>
</evidence>
<dbReference type="SUPFAM" id="SSF52279">
    <property type="entry name" value="Beta-D-glucan exohydrolase, C-terminal domain"/>
    <property type="match status" value="1"/>
</dbReference>
<dbReference type="GO" id="GO:0008422">
    <property type="term" value="F:beta-glucosidase activity"/>
    <property type="evidence" value="ECO:0007669"/>
    <property type="project" value="UniProtKB-EC"/>
</dbReference>
<organism evidence="12 13">
    <name type="scientific">Hapsidospora chrysogenum (strain ATCC 11550 / CBS 779.69 / DSM 880 / IAM 14645 / JCM 23072 / IMI 49137)</name>
    <name type="common">Acremonium chrysogenum</name>
    <dbReference type="NCBI Taxonomy" id="857340"/>
    <lineage>
        <taxon>Eukaryota</taxon>
        <taxon>Fungi</taxon>
        <taxon>Dikarya</taxon>
        <taxon>Ascomycota</taxon>
        <taxon>Pezizomycotina</taxon>
        <taxon>Sordariomycetes</taxon>
        <taxon>Hypocreomycetidae</taxon>
        <taxon>Hypocreales</taxon>
        <taxon>Bionectriaceae</taxon>
        <taxon>Hapsidospora</taxon>
    </lineage>
</organism>
<evidence type="ECO:0000256" key="5">
    <source>
        <dbReference type="ARBA" id="ARBA00022801"/>
    </source>
</evidence>
<dbReference type="Pfam" id="PF14310">
    <property type="entry name" value="Fn3-like"/>
    <property type="match status" value="1"/>
</dbReference>
<dbReference type="PANTHER" id="PTHR42715:SF3">
    <property type="entry name" value="BETA-GLUCOSIDASE B-RELATED"/>
    <property type="match status" value="1"/>
</dbReference>
<dbReference type="FunFam" id="2.60.120.260:FF:000114">
    <property type="entry name" value="Glycoside hydrolase family 3 protein"/>
    <property type="match status" value="1"/>
</dbReference>
<feature type="compositionally biased region" description="Polar residues" evidence="10">
    <location>
        <begin position="1"/>
        <end position="14"/>
    </location>
</feature>
<keyword evidence="8" id="KW-0326">Glycosidase</keyword>
<keyword evidence="5" id="KW-0378">Hydrolase</keyword>
<dbReference type="Gene3D" id="3.40.50.1700">
    <property type="entry name" value="Glycoside hydrolase family 3 C-terminal domain"/>
    <property type="match status" value="1"/>
</dbReference>
<evidence type="ECO:0000256" key="7">
    <source>
        <dbReference type="ARBA" id="ARBA00023277"/>
    </source>
</evidence>
<dbReference type="SUPFAM" id="SSF51445">
    <property type="entry name" value="(Trans)glycosidases"/>
    <property type="match status" value="1"/>
</dbReference>
<dbReference type="InterPro" id="IPR050288">
    <property type="entry name" value="Cellulose_deg_GH3"/>
</dbReference>
<keyword evidence="9" id="KW-0624">Polysaccharide degradation</keyword>
<dbReference type="OrthoDB" id="47059at2759"/>
<dbReference type="EMBL" id="JPKY01000071">
    <property type="protein sequence ID" value="KFH43344.1"/>
    <property type="molecule type" value="Genomic_DNA"/>
</dbReference>
<sequence>MDSDTSLSNSTPDTECSPPFSPPQERRLLREPRLAARKKLATLTLEEKASVVSLLTAADFWRTKAIPGKGIPAIKTTDGPNGARGGIFVGGTKAALFPCGISLAATWNKDLLYEVGQHLADETRARSAEMLLAPTVCMHRHPLGGRNFESFSEDPLLTGKLAAQYIRGLQDKGVAATIKHFVGNEQETNRLTIDSLIGERPLREIYLRPFEIAVREANPWAVMSSYNLINGIHADMHPHTLKDILRGEWGYDGAVVSDWAGTNSTVESVQAGCDIEFPHSKRWRLEKLVAAVRDGEIDVEDIDRAAENVLTLVERLKGDDMTPEAPEREDDREATRHLIRTAGHEGLTLLKNEDSTLPICHKTAKVAVIGPNANRAIAGGGGSASLNPYYTTIPLDSIRRVAEKEVTFAQGCHIHKWLPVASRYCTDKAGKPGVNIEWYAGDRFQGKPVVIQRRTNTDLFLWDSAPLSQVGPEWSAIATTYLTPTATGRHTISFMSVGPGRLYVNGKLALDLWNWTEEGEAMFDGSVDYLVEVDMEEGKATELKVEMTNELRPLAKQKQFGITHKYGGCRIGFKQQDKVDYIHEAVETARAADVAVVIVGVDAEWESEGYDRQTMDLPVDGSQDRLIEAVVKANPRTVVVNQSGSPVHMPWLDKVSAVLQGWYQGQEAGNALADVLFGLKSPSGKLPATFPRRIEHTPAWHNWPGENLKVLYGEGLYIGYKHYDRTGIPPLFPFGHGLSYTSFEYGRPEMSPRTLTADGTLKITLAVSNIGDRDGAETVQVYVHDEKSRLPRPEKELVAFEKVFLEAGETRHIHIELNKYAVGYYDTAIPGWIAEEGTFKVLIGASSADIRRYISFNVKESFTWVF</sequence>
<reference evidence="13" key="1">
    <citation type="journal article" date="2014" name="Genome Announc.">
        <title>Genome sequence and annotation of Acremonium chrysogenum, producer of the beta-lactam antibiotic cephalosporin C.</title>
        <authorList>
            <person name="Terfehr D."/>
            <person name="Dahlmann T.A."/>
            <person name="Specht T."/>
            <person name="Zadra I."/>
            <person name="Kuernsteiner H."/>
            <person name="Kueck U."/>
        </authorList>
    </citation>
    <scope>NUCLEOTIDE SEQUENCE [LARGE SCALE GENOMIC DNA]</scope>
    <source>
        <strain evidence="13">ATCC 11550 / CBS 779.69 / DSM 880 / IAM 14645 / JCM 23072 / IMI 49137</strain>
    </source>
</reference>
<evidence type="ECO:0000256" key="2">
    <source>
        <dbReference type="ARBA" id="ARBA00004987"/>
    </source>
</evidence>
<name>A0A086T1W2_HAPC1</name>
<feature type="region of interest" description="Disordered" evidence="10">
    <location>
        <begin position="1"/>
        <end position="28"/>
    </location>
</feature>
<gene>
    <name evidence="12" type="ORF">ACRE_059160</name>
</gene>
<dbReference type="InterPro" id="IPR026891">
    <property type="entry name" value="Fn3-like"/>
</dbReference>
<dbReference type="Pfam" id="PF00933">
    <property type="entry name" value="Glyco_hydro_3"/>
    <property type="match status" value="1"/>
</dbReference>
<dbReference type="PANTHER" id="PTHR42715">
    <property type="entry name" value="BETA-GLUCOSIDASE"/>
    <property type="match status" value="1"/>
</dbReference>
<accession>A0A086T1W2</accession>
<dbReference type="Proteomes" id="UP000029964">
    <property type="component" value="Unassembled WGS sequence"/>
</dbReference>
<evidence type="ECO:0000256" key="6">
    <source>
        <dbReference type="ARBA" id="ARBA00023180"/>
    </source>
</evidence>
<dbReference type="PRINTS" id="PR00133">
    <property type="entry name" value="GLHYDRLASE3"/>
</dbReference>
<evidence type="ECO:0000313" key="12">
    <source>
        <dbReference type="EMBL" id="KFH43344.1"/>
    </source>
</evidence>
<dbReference type="InterPro" id="IPR036962">
    <property type="entry name" value="Glyco_hydro_3_N_sf"/>
</dbReference>
<evidence type="ECO:0000256" key="3">
    <source>
        <dbReference type="ARBA" id="ARBA00005336"/>
    </source>
</evidence>
<feature type="domain" description="PA14" evidence="11">
    <location>
        <begin position="429"/>
        <end position="589"/>
    </location>
</feature>
<dbReference type="Gene3D" id="2.60.120.260">
    <property type="entry name" value="Galactose-binding domain-like"/>
    <property type="match status" value="1"/>
</dbReference>
<dbReference type="FunFam" id="2.60.40.10:FF:000495">
    <property type="entry name" value="Periplasmic beta-glucosidase"/>
    <property type="match status" value="1"/>
</dbReference>
<dbReference type="InterPro" id="IPR017853">
    <property type="entry name" value="GH"/>
</dbReference>
<dbReference type="SMART" id="SM01217">
    <property type="entry name" value="Fn3_like"/>
    <property type="match status" value="1"/>
</dbReference>
<evidence type="ECO:0000256" key="4">
    <source>
        <dbReference type="ARBA" id="ARBA00012744"/>
    </source>
</evidence>
<dbReference type="AlphaFoldDB" id="A0A086T1W2"/>
<keyword evidence="7" id="KW-0119">Carbohydrate metabolism</keyword>
<dbReference type="Pfam" id="PF07691">
    <property type="entry name" value="PA14"/>
    <property type="match status" value="1"/>
</dbReference>
<dbReference type="InterPro" id="IPR002772">
    <property type="entry name" value="Glyco_hydro_3_C"/>
</dbReference>
<dbReference type="InterPro" id="IPR036881">
    <property type="entry name" value="Glyco_hydro_3_C_sf"/>
</dbReference>
<comment type="caution">
    <text evidence="12">The sequence shown here is derived from an EMBL/GenBank/DDBJ whole genome shotgun (WGS) entry which is preliminary data.</text>
</comment>
<keyword evidence="6" id="KW-0325">Glycoprotein</keyword>
<evidence type="ECO:0000256" key="8">
    <source>
        <dbReference type="ARBA" id="ARBA00023295"/>
    </source>
</evidence>
<dbReference type="STRING" id="857340.A0A086T1W2"/>
<dbReference type="InterPro" id="IPR037524">
    <property type="entry name" value="PA14/GLEYA"/>
</dbReference>
<evidence type="ECO:0000313" key="13">
    <source>
        <dbReference type="Proteomes" id="UP000029964"/>
    </source>
</evidence>
<proteinExistence type="inferred from homology"/>
<comment type="pathway">
    <text evidence="2">Glycan metabolism; cellulose degradation.</text>
</comment>
<evidence type="ECO:0000256" key="1">
    <source>
        <dbReference type="ARBA" id="ARBA00000448"/>
    </source>
</evidence>
<comment type="catalytic activity">
    <reaction evidence="1">
        <text>Hydrolysis of terminal, non-reducing beta-D-glucosyl residues with release of beta-D-glucose.</text>
        <dbReference type="EC" id="3.2.1.21"/>
    </reaction>
</comment>
<comment type="similarity">
    <text evidence="3">Belongs to the glycosyl hydrolase 3 family.</text>
</comment>
<evidence type="ECO:0000259" key="11">
    <source>
        <dbReference type="PROSITE" id="PS51820"/>
    </source>
</evidence>
<dbReference type="EC" id="3.2.1.21" evidence="4"/>
<evidence type="ECO:0000256" key="10">
    <source>
        <dbReference type="SAM" id="MobiDB-lite"/>
    </source>
</evidence>
<dbReference type="InterPro" id="IPR011658">
    <property type="entry name" value="PA14_dom"/>
</dbReference>
<dbReference type="Pfam" id="PF01915">
    <property type="entry name" value="Glyco_hydro_3_C"/>
    <property type="match status" value="1"/>
</dbReference>
<dbReference type="Gene3D" id="2.60.40.10">
    <property type="entry name" value="Immunoglobulins"/>
    <property type="match status" value="1"/>
</dbReference>
<dbReference type="HOGENOM" id="CLU_004542_4_1_1"/>